<keyword evidence="7 17" id="KW-0479">Metal-binding</keyword>
<evidence type="ECO:0000256" key="11">
    <source>
        <dbReference type="ARBA" id="ARBA00022982"/>
    </source>
</evidence>
<dbReference type="InterPro" id="IPR045187">
    <property type="entry name" value="CcO_II"/>
</dbReference>
<dbReference type="InterPro" id="IPR008972">
    <property type="entry name" value="Cupredoxin"/>
</dbReference>
<evidence type="ECO:0000256" key="8">
    <source>
        <dbReference type="ARBA" id="ARBA00022792"/>
    </source>
</evidence>
<feature type="transmembrane region" description="Helical" evidence="18">
    <location>
        <begin position="27"/>
        <end position="43"/>
    </location>
</feature>
<evidence type="ECO:0000256" key="14">
    <source>
        <dbReference type="ARBA" id="ARBA00023128"/>
    </source>
</evidence>
<keyword evidence="8 17" id="KW-0999">Mitochondrion inner membrane</keyword>
<evidence type="ECO:0000256" key="2">
    <source>
        <dbReference type="ARBA" id="ARBA00007866"/>
    </source>
</evidence>
<dbReference type="GO" id="GO:0005743">
    <property type="term" value="C:mitochondrial inner membrane"/>
    <property type="evidence" value="ECO:0007669"/>
    <property type="project" value="UniProtKB-SubCell"/>
</dbReference>
<dbReference type="Pfam" id="PF02790">
    <property type="entry name" value="COX2_TM"/>
    <property type="match status" value="1"/>
</dbReference>
<dbReference type="SUPFAM" id="SSF49503">
    <property type="entry name" value="Cupredoxins"/>
    <property type="match status" value="1"/>
</dbReference>
<evidence type="ECO:0000256" key="18">
    <source>
        <dbReference type="SAM" id="Phobius"/>
    </source>
</evidence>
<evidence type="ECO:0000256" key="13">
    <source>
        <dbReference type="ARBA" id="ARBA00023008"/>
    </source>
</evidence>
<keyword evidence="15 17" id="KW-0472">Membrane</keyword>
<name>A0A0F6QIP4_MONAL</name>
<dbReference type="PANTHER" id="PTHR22888">
    <property type="entry name" value="CYTOCHROME C OXIDASE, SUBUNIT II"/>
    <property type="match status" value="1"/>
</dbReference>
<dbReference type="Gene3D" id="1.10.287.90">
    <property type="match status" value="1"/>
</dbReference>
<comment type="similarity">
    <text evidence="2 17">Belongs to the cytochrome c oxidase subunit 2 family.</text>
</comment>
<dbReference type="Pfam" id="PF00116">
    <property type="entry name" value="COX2"/>
    <property type="match status" value="1"/>
</dbReference>
<protein>
    <recommendedName>
        <fullName evidence="3 17">Cytochrome c oxidase subunit 2</fullName>
    </recommendedName>
</protein>
<evidence type="ECO:0000256" key="12">
    <source>
        <dbReference type="ARBA" id="ARBA00022989"/>
    </source>
</evidence>
<comment type="subcellular location">
    <subcellularLocation>
        <location evidence="1 17">Mitochondrion inner membrane</location>
        <topology evidence="1 17">Multi-pass membrane protein</topology>
    </subcellularLocation>
</comment>
<dbReference type="InterPro" id="IPR034210">
    <property type="entry name" value="CcO_II_C"/>
</dbReference>
<comment type="cofactor">
    <cofactor evidence="17">
        <name>Cu cation</name>
        <dbReference type="ChEBI" id="CHEBI:23378"/>
    </cofactor>
    <text evidence="17">Binds a copper A center.</text>
</comment>
<dbReference type="PANTHER" id="PTHR22888:SF9">
    <property type="entry name" value="CYTOCHROME C OXIDASE SUBUNIT 2"/>
    <property type="match status" value="1"/>
</dbReference>
<evidence type="ECO:0000256" key="3">
    <source>
        <dbReference type="ARBA" id="ARBA00015946"/>
    </source>
</evidence>
<dbReference type="PROSITE" id="PS00078">
    <property type="entry name" value="COX2"/>
    <property type="match status" value="1"/>
</dbReference>
<gene>
    <name evidence="21" type="primary">COII</name>
</gene>
<dbReference type="InterPro" id="IPR001505">
    <property type="entry name" value="Copper_CuA"/>
</dbReference>
<feature type="domain" description="Cytochrome oxidase subunit II transmembrane region profile" evidence="20">
    <location>
        <begin position="1"/>
        <end position="91"/>
    </location>
</feature>
<organism evidence="21">
    <name type="scientific">Monopterus albus</name>
    <name type="common">Swamp eel</name>
    <dbReference type="NCBI Taxonomy" id="43700"/>
    <lineage>
        <taxon>Eukaryota</taxon>
        <taxon>Metazoa</taxon>
        <taxon>Chordata</taxon>
        <taxon>Craniata</taxon>
        <taxon>Vertebrata</taxon>
        <taxon>Euteleostomi</taxon>
        <taxon>Actinopterygii</taxon>
        <taxon>Neopterygii</taxon>
        <taxon>Teleostei</taxon>
        <taxon>Neoteleostei</taxon>
        <taxon>Acanthomorphata</taxon>
        <taxon>Anabantaria</taxon>
        <taxon>Synbranchiformes</taxon>
        <taxon>Synbranchidae</taxon>
        <taxon>Monopterus</taxon>
    </lineage>
</organism>
<keyword evidence="6 17" id="KW-0812">Transmembrane</keyword>
<dbReference type="PRINTS" id="PR01166">
    <property type="entry name" value="CYCOXIDASEII"/>
</dbReference>
<dbReference type="InterPro" id="IPR014222">
    <property type="entry name" value="Cyt_c_oxidase_su2"/>
</dbReference>
<feature type="domain" description="Cytochrome oxidase subunit II copper A binding" evidence="19">
    <location>
        <begin position="92"/>
        <end position="225"/>
    </location>
</feature>
<dbReference type="GO" id="GO:0042773">
    <property type="term" value="P:ATP synthesis coupled electron transport"/>
    <property type="evidence" value="ECO:0007669"/>
    <property type="project" value="TreeGrafter"/>
</dbReference>
<dbReference type="EMBL" id="KP779624">
    <property type="protein sequence ID" value="AKE07150.1"/>
    <property type="molecule type" value="Genomic_DNA"/>
</dbReference>
<evidence type="ECO:0000259" key="19">
    <source>
        <dbReference type="PROSITE" id="PS50857"/>
    </source>
</evidence>
<evidence type="ECO:0000256" key="4">
    <source>
        <dbReference type="ARBA" id="ARBA00022448"/>
    </source>
</evidence>
<dbReference type="GO" id="GO:0016491">
    <property type="term" value="F:oxidoreductase activity"/>
    <property type="evidence" value="ECO:0007669"/>
    <property type="project" value="InterPro"/>
</dbReference>
<dbReference type="InterPro" id="IPR002429">
    <property type="entry name" value="CcO_II-like_C"/>
</dbReference>
<dbReference type="PROSITE" id="PS50999">
    <property type="entry name" value="COX2_TM"/>
    <property type="match status" value="1"/>
</dbReference>
<evidence type="ECO:0000256" key="17">
    <source>
        <dbReference type="RuleBase" id="RU000457"/>
    </source>
</evidence>
<keyword evidence="12 18" id="KW-1133">Transmembrane helix</keyword>
<dbReference type="FunFam" id="2.60.40.420:FF:000001">
    <property type="entry name" value="Cytochrome c oxidase subunit 2"/>
    <property type="match status" value="1"/>
</dbReference>
<keyword evidence="9" id="KW-0460">Magnesium</keyword>
<evidence type="ECO:0000256" key="7">
    <source>
        <dbReference type="ARBA" id="ARBA00022723"/>
    </source>
</evidence>
<dbReference type="NCBIfam" id="TIGR02866">
    <property type="entry name" value="CoxB"/>
    <property type="match status" value="1"/>
</dbReference>
<proteinExistence type="inferred from homology"/>
<feature type="transmembrane region" description="Helical" evidence="18">
    <location>
        <begin position="63"/>
        <end position="85"/>
    </location>
</feature>
<keyword evidence="11 17" id="KW-0249">Electron transport</keyword>
<keyword evidence="14 17" id="KW-0496">Mitochondrion</keyword>
<evidence type="ECO:0000256" key="6">
    <source>
        <dbReference type="ARBA" id="ARBA00022692"/>
    </source>
</evidence>
<accession>A0A0F6QIP4</accession>
<evidence type="ECO:0000256" key="15">
    <source>
        <dbReference type="ARBA" id="ARBA00023136"/>
    </source>
</evidence>
<dbReference type="SUPFAM" id="SSF81464">
    <property type="entry name" value="Cytochrome c oxidase subunit II-like, transmembrane region"/>
    <property type="match status" value="1"/>
</dbReference>
<geneLocation type="mitochondrion" evidence="21"/>
<dbReference type="PROSITE" id="PS50857">
    <property type="entry name" value="COX2_CUA"/>
    <property type="match status" value="1"/>
</dbReference>
<sequence length="230" mass="26005">MAYPLQLGLQDATSPVMQELIHIHDHTLMIALLVSTMVFYTILTTVTTKLTNKNMLDSEGIQTIWTIAPGLILILIAMPSLRVLYMMDEVNNPHLTVKTIGHQWYWSYEYTDYKNLEFDSYMIPTQDLIPGQFRLLETDHRMVVPTDSPVRMLITAHDVIHSWAVPTLGVKMDAIPGRLNQTTFVVSHPAVFYGQCSEICGANHSFMPISVEAIPLIHFEDSSTSMLAKI</sequence>
<evidence type="ECO:0000259" key="20">
    <source>
        <dbReference type="PROSITE" id="PS50999"/>
    </source>
</evidence>
<reference evidence="21" key="1">
    <citation type="journal article" date="2015" name="Mitochondrial DNA">
        <title>Characteristics and phylogenetic studies of complete mitochondrial DNA based on the ricefield eel (Monopterus albus) from four different areas.</title>
        <authorList>
            <person name="Chen D."/>
            <person name="Chu W."/>
            <person name="He Y."/>
            <person name="Liang X.F."/>
            <person name="Mai K."/>
        </authorList>
    </citation>
    <scope>NUCLEOTIDE SEQUENCE</scope>
</reference>
<dbReference type="InterPro" id="IPR036257">
    <property type="entry name" value="Cyt_c_oxidase_su2_TM_sf"/>
</dbReference>
<dbReference type="GO" id="GO:0005507">
    <property type="term" value="F:copper ion binding"/>
    <property type="evidence" value="ECO:0007669"/>
    <property type="project" value="InterPro"/>
</dbReference>
<comment type="function">
    <text evidence="17">Component of the cytochrome c oxidase, the last enzyme in the mitochondrial electron transport chain which drives oxidative phosphorylation. The respiratory chain contains 3 multisubunit complexes succinate dehydrogenase (complex II, CII), ubiquinol-cytochrome c oxidoreductase (cytochrome b-c1 complex, complex III, CIII) and cytochrome c oxidase (complex IV, CIV), that cooperate to transfer electrons derived from NADH and succinate to molecular oxygen, creating an electrochemical gradient over the inner membrane that drives transmembrane transport and the ATP synthase. Cytochrome c oxidase is the component of the respiratory chain that catalyzes the reduction of oxygen to water. Electrons originating from reduced cytochrome c in the intermembrane space (IMS) are transferred via the dinuclear copper A center (CU(A)) of subunit 2 and heme A of subunit 1 to the active site in subunit 1, a binuclear center (BNC) formed by heme A3 and copper B (CU(B)). The BNC reduces molecular oxygen to 2 water molecules using 4 electrons from cytochrome c in the IMS and 4 protons from the mitochondrial matrix.</text>
</comment>
<keyword evidence="10" id="KW-1278">Translocase</keyword>
<keyword evidence="13 17" id="KW-0186">Copper</keyword>
<keyword evidence="4 17" id="KW-0813">Transport</keyword>
<dbReference type="GO" id="GO:0004129">
    <property type="term" value="F:cytochrome-c oxidase activity"/>
    <property type="evidence" value="ECO:0007669"/>
    <property type="project" value="UniProtKB-EC"/>
</dbReference>
<dbReference type="FunFam" id="1.10.287.90:FF:000001">
    <property type="entry name" value="Cytochrome c oxidase subunit 2"/>
    <property type="match status" value="1"/>
</dbReference>
<dbReference type="CDD" id="cd13912">
    <property type="entry name" value="CcO_II_C"/>
    <property type="match status" value="1"/>
</dbReference>
<dbReference type="Gene3D" id="2.60.40.420">
    <property type="entry name" value="Cupredoxins - blue copper proteins"/>
    <property type="match status" value="1"/>
</dbReference>
<dbReference type="InterPro" id="IPR011759">
    <property type="entry name" value="Cyt_c_oxidase_su2_TM_dom"/>
</dbReference>
<evidence type="ECO:0000256" key="5">
    <source>
        <dbReference type="ARBA" id="ARBA00022660"/>
    </source>
</evidence>
<evidence type="ECO:0000256" key="10">
    <source>
        <dbReference type="ARBA" id="ARBA00022967"/>
    </source>
</evidence>
<dbReference type="AlphaFoldDB" id="A0A0F6QIP4"/>
<evidence type="ECO:0000313" key="21">
    <source>
        <dbReference type="EMBL" id="AKE07150.1"/>
    </source>
</evidence>
<evidence type="ECO:0000256" key="16">
    <source>
        <dbReference type="ARBA" id="ARBA00049512"/>
    </source>
</evidence>
<evidence type="ECO:0000256" key="9">
    <source>
        <dbReference type="ARBA" id="ARBA00022842"/>
    </source>
</evidence>
<comment type="catalytic activity">
    <reaction evidence="16">
        <text>4 Fe(II)-[cytochrome c] + O2 + 8 H(+)(in) = 4 Fe(III)-[cytochrome c] + 2 H2O + 4 H(+)(out)</text>
        <dbReference type="Rhea" id="RHEA:11436"/>
        <dbReference type="Rhea" id="RHEA-COMP:10350"/>
        <dbReference type="Rhea" id="RHEA-COMP:14399"/>
        <dbReference type="ChEBI" id="CHEBI:15377"/>
        <dbReference type="ChEBI" id="CHEBI:15378"/>
        <dbReference type="ChEBI" id="CHEBI:15379"/>
        <dbReference type="ChEBI" id="CHEBI:29033"/>
        <dbReference type="ChEBI" id="CHEBI:29034"/>
        <dbReference type="EC" id="7.1.1.9"/>
    </reaction>
    <physiologicalReaction direction="left-to-right" evidence="16">
        <dbReference type="Rhea" id="RHEA:11437"/>
    </physiologicalReaction>
</comment>
<evidence type="ECO:0000256" key="1">
    <source>
        <dbReference type="ARBA" id="ARBA00004448"/>
    </source>
</evidence>
<keyword evidence="5 17" id="KW-0679">Respiratory chain</keyword>